<accession>A0ABN0WR38</accession>
<feature type="domain" description="AB hydrolase-1" evidence="1">
    <location>
        <begin position="29"/>
        <end position="247"/>
    </location>
</feature>
<comment type="caution">
    <text evidence="2">The sequence shown here is derived from an EMBL/GenBank/DDBJ whole genome shotgun (WGS) entry which is preliminary data.</text>
</comment>
<dbReference type="InterPro" id="IPR050266">
    <property type="entry name" value="AB_hydrolase_sf"/>
</dbReference>
<dbReference type="Pfam" id="PF12697">
    <property type="entry name" value="Abhydrolase_6"/>
    <property type="match status" value="1"/>
</dbReference>
<proteinExistence type="predicted"/>
<reference evidence="2 3" key="1">
    <citation type="journal article" date="2019" name="Int. J. Syst. Evol. Microbiol.">
        <title>The Global Catalogue of Microorganisms (GCM) 10K type strain sequencing project: providing services to taxonomists for standard genome sequencing and annotation.</title>
        <authorList>
            <consortium name="The Broad Institute Genomics Platform"/>
            <consortium name="The Broad Institute Genome Sequencing Center for Infectious Disease"/>
            <person name="Wu L."/>
            <person name="Ma J."/>
        </authorList>
    </citation>
    <scope>NUCLEOTIDE SEQUENCE [LARGE SCALE GENOMIC DNA]</scope>
    <source>
        <strain evidence="2 3">JCM 3146</strain>
    </source>
</reference>
<dbReference type="SUPFAM" id="SSF53474">
    <property type="entry name" value="alpha/beta-Hydrolases"/>
    <property type="match status" value="1"/>
</dbReference>
<evidence type="ECO:0000313" key="2">
    <source>
        <dbReference type="EMBL" id="GAA0344431.1"/>
    </source>
</evidence>
<dbReference type="EMBL" id="BAAABM010000029">
    <property type="protein sequence ID" value="GAA0344431.1"/>
    <property type="molecule type" value="Genomic_DNA"/>
</dbReference>
<dbReference type="PANTHER" id="PTHR43798">
    <property type="entry name" value="MONOACYLGLYCEROL LIPASE"/>
    <property type="match status" value="1"/>
</dbReference>
<evidence type="ECO:0000313" key="3">
    <source>
        <dbReference type="Proteomes" id="UP001501822"/>
    </source>
</evidence>
<sequence length="266" mass="27964">MMTEATKHVVSREGVDLAVRDHGGTGATVVLLHGGGRTMDDWRPVAPLLAAAGLRVLTADLRGHGASSPALWSWPDAIADLTAVIDRLGLGEPAVAGHSLGGIVAALWATRRPRCPLAVNLDGHTNPTGPFDLDAGAARAAGRTMRRFLEEEVRRAGDPALARLVAELGSLDLFATYRAARCPLVVVQSEGTDLEELLPPEVAAAFAAYRRGFARELAAVADATPLLSVVDVPTGHDVHLQAPDRVAGLILDRLAPGRDGYRPASR</sequence>
<dbReference type="Proteomes" id="UP001501822">
    <property type="component" value="Unassembled WGS sequence"/>
</dbReference>
<dbReference type="InterPro" id="IPR029058">
    <property type="entry name" value="AB_hydrolase_fold"/>
</dbReference>
<gene>
    <name evidence="2" type="ORF">GCM10010151_37700</name>
</gene>
<dbReference type="InterPro" id="IPR000073">
    <property type="entry name" value="AB_hydrolase_1"/>
</dbReference>
<keyword evidence="3" id="KW-1185">Reference proteome</keyword>
<evidence type="ECO:0000259" key="1">
    <source>
        <dbReference type="Pfam" id="PF12697"/>
    </source>
</evidence>
<dbReference type="Gene3D" id="3.40.50.1820">
    <property type="entry name" value="alpha/beta hydrolase"/>
    <property type="match status" value="1"/>
</dbReference>
<organism evidence="2 3">
    <name type="scientific">Actinoallomurus spadix</name>
    <dbReference type="NCBI Taxonomy" id="79912"/>
    <lineage>
        <taxon>Bacteria</taxon>
        <taxon>Bacillati</taxon>
        <taxon>Actinomycetota</taxon>
        <taxon>Actinomycetes</taxon>
        <taxon>Streptosporangiales</taxon>
        <taxon>Thermomonosporaceae</taxon>
        <taxon>Actinoallomurus</taxon>
    </lineage>
</organism>
<dbReference type="PANTHER" id="PTHR43798:SF33">
    <property type="entry name" value="HYDROLASE, PUTATIVE (AFU_ORTHOLOGUE AFUA_2G14860)-RELATED"/>
    <property type="match status" value="1"/>
</dbReference>
<name>A0ABN0WR38_9ACTN</name>
<protein>
    <recommendedName>
        <fullName evidence="1">AB hydrolase-1 domain-containing protein</fullName>
    </recommendedName>
</protein>